<keyword evidence="20" id="KW-1185">Reference proteome</keyword>
<dbReference type="RefSeq" id="XP_049261068.1">
    <property type="nucleotide sequence ID" value="XM_049409742.1"/>
</dbReference>
<dbReference type="InterPro" id="IPR001406">
    <property type="entry name" value="PsdUridine_synth_TruA"/>
</dbReference>
<feature type="region of interest" description="Disordered" evidence="17">
    <location>
        <begin position="285"/>
        <end position="308"/>
    </location>
</feature>
<dbReference type="Proteomes" id="UP000694255">
    <property type="component" value="Unassembled WGS sequence"/>
</dbReference>
<comment type="catalytic activity">
    <reaction evidence="10">
        <text>a uridine in tRNA = a pseudouridine in tRNA</text>
        <dbReference type="Rhea" id="RHEA:54572"/>
        <dbReference type="Rhea" id="RHEA-COMP:13339"/>
        <dbReference type="Rhea" id="RHEA-COMP:13934"/>
        <dbReference type="ChEBI" id="CHEBI:65314"/>
        <dbReference type="ChEBI" id="CHEBI:65315"/>
    </reaction>
</comment>
<feature type="binding site" evidence="16">
    <location>
        <position position="216"/>
    </location>
    <ligand>
        <name>substrate</name>
    </ligand>
</feature>
<reference evidence="19 20" key="1">
    <citation type="journal article" date="2021" name="DNA Res.">
        <title>Genome analysis of Candida subhashii reveals its hybrid nature and dual mitochondrial genome conformations.</title>
        <authorList>
            <person name="Mixao V."/>
            <person name="Hegedusova E."/>
            <person name="Saus E."/>
            <person name="Pryszcz L.P."/>
            <person name="Cillingova A."/>
            <person name="Nosek J."/>
            <person name="Gabaldon T."/>
        </authorList>
    </citation>
    <scope>NUCLEOTIDE SEQUENCE [LARGE SCALE GENOMIC DNA]</scope>
    <source>
        <strain evidence="19 20">CBS 10753</strain>
    </source>
</reference>
<dbReference type="GO" id="GO:0005634">
    <property type="term" value="C:nucleus"/>
    <property type="evidence" value="ECO:0007669"/>
    <property type="project" value="UniProtKB-SubCell"/>
</dbReference>
<dbReference type="GO" id="GO:0009982">
    <property type="term" value="F:pseudouridine synthase activity"/>
    <property type="evidence" value="ECO:0007669"/>
    <property type="project" value="InterPro"/>
</dbReference>
<keyword evidence="6" id="KW-0507">mRNA processing</keyword>
<dbReference type="NCBIfam" id="TIGR00071">
    <property type="entry name" value="hisT_truA"/>
    <property type="match status" value="1"/>
</dbReference>
<dbReference type="AlphaFoldDB" id="A0A8J5QLP7"/>
<gene>
    <name evidence="19" type="ORF">J8A68_005652</name>
</gene>
<accession>A0A8J5QLP7</accession>
<comment type="similarity">
    <text evidence="5">Belongs to the tRNA pseudouridine synthase TruA family.</text>
</comment>
<evidence type="ECO:0000313" key="20">
    <source>
        <dbReference type="Proteomes" id="UP000694255"/>
    </source>
</evidence>
<dbReference type="PANTHER" id="PTHR11142">
    <property type="entry name" value="PSEUDOURIDYLATE SYNTHASE"/>
    <property type="match status" value="1"/>
</dbReference>
<comment type="catalytic activity">
    <reaction evidence="2">
        <text>uridine in snRNA = pseudouridine in snRNA</text>
        <dbReference type="Rhea" id="RHEA:51124"/>
        <dbReference type="Rhea" id="RHEA-COMP:12891"/>
        <dbReference type="Rhea" id="RHEA-COMP:12892"/>
        <dbReference type="ChEBI" id="CHEBI:65314"/>
        <dbReference type="ChEBI" id="CHEBI:65315"/>
    </reaction>
</comment>
<comment type="caution">
    <text evidence="19">The sequence shown here is derived from an EMBL/GenBank/DDBJ whole genome shotgun (WGS) entry which is preliminary data.</text>
</comment>
<evidence type="ECO:0000256" key="7">
    <source>
        <dbReference type="ARBA" id="ARBA00022694"/>
    </source>
</evidence>
<dbReference type="FunFam" id="3.30.70.580:FF:000002">
    <property type="entry name" value="tRNA pseudouridine synthase"/>
    <property type="match status" value="1"/>
</dbReference>
<evidence type="ECO:0000256" key="10">
    <source>
        <dbReference type="ARBA" id="ARBA00036943"/>
    </source>
</evidence>
<comment type="subcellular location">
    <subcellularLocation>
        <location evidence="4">Nucleus</location>
    </subcellularLocation>
</comment>
<evidence type="ECO:0000256" key="3">
    <source>
        <dbReference type="ARBA" id="ARBA00001947"/>
    </source>
</evidence>
<feature type="compositionally biased region" description="Polar residues" evidence="17">
    <location>
        <begin position="8"/>
        <end position="22"/>
    </location>
</feature>
<comment type="cofactor">
    <cofactor evidence="3">
        <name>Zn(2+)</name>
        <dbReference type="ChEBI" id="CHEBI:29105"/>
    </cofactor>
</comment>
<dbReference type="InterPro" id="IPR041708">
    <property type="entry name" value="PUS1/PUS2-like"/>
</dbReference>
<dbReference type="EMBL" id="JAGSYN010000273">
    <property type="protein sequence ID" value="KAG7660835.1"/>
    <property type="molecule type" value="Genomic_DNA"/>
</dbReference>
<evidence type="ECO:0000256" key="14">
    <source>
        <dbReference type="ARBA" id="ARBA00080858"/>
    </source>
</evidence>
<feature type="domain" description="Pseudouridine synthase I TruA alpha/beta" evidence="18">
    <location>
        <begin position="342"/>
        <end position="450"/>
    </location>
</feature>
<evidence type="ECO:0000256" key="8">
    <source>
        <dbReference type="ARBA" id="ARBA00023235"/>
    </source>
</evidence>
<keyword evidence="7" id="KW-0819">tRNA processing</keyword>
<organism evidence="19 20">
    <name type="scientific">[Candida] subhashii</name>
    <dbReference type="NCBI Taxonomy" id="561895"/>
    <lineage>
        <taxon>Eukaryota</taxon>
        <taxon>Fungi</taxon>
        <taxon>Dikarya</taxon>
        <taxon>Ascomycota</taxon>
        <taxon>Saccharomycotina</taxon>
        <taxon>Pichiomycetes</taxon>
        <taxon>Debaryomycetaceae</taxon>
        <taxon>Spathaspora</taxon>
    </lineage>
</organism>
<dbReference type="GeneID" id="73472452"/>
<keyword evidence="9" id="KW-0539">Nucleus</keyword>
<evidence type="ECO:0000256" key="17">
    <source>
        <dbReference type="SAM" id="MobiDB-lite"/>
    </source>
</evidence>
<name>A0A8J5QLP7_9ASCO</name>
<protein>
    <recommendedName>
        <fullName evidence="12">tRNA pseudouridine synthase 1</fullName>
    </recommendedName>
    <alternativeName>
        <fullName evidence="13">tRNA pseudouridylate synthase 1</fullName>
    </alternativeName>
    <alternativeName>
        <fullName evidence="14">tRNA-uridine isomerase 1</fullName>
    </alternativeName>
</protein>
<evidence type="ECO:0000256" key="15">
    <source>
        <dbReference type="PIRSR" id="PIRSR641708-1"/>
    </source>
</evidence>
<dbReference type="GO" id="GO:0003723">
    <property type="term" value="F:RNA binding"/>
    <property type="evidence" value="ECO:0007669"/>
    <property type="project" value="InterPro"/>
</dbReference>
<evidence type="ECO:0000256" key="9">
    <source>
        <dbReference type="ARBA" id="ARBA00023242"/>
    </source>
</evidence>
<feature type="compositionally biased region" description="Low complexity" evidence="17">
    <location>
        <begin position="288"/>
        <end position="303"/>
    </location>
</feature>
<evidence type="ECO:0000256" key="13">
    <source>
        <dbReference type="ARBA" id="ARBA00079072"/>
    </source>
</evidence>
<evidence type="ECO:0000313" key="19">
    <source>
        <dbReference type="EMBL" id="KAG7660835.1"/>
    </source>
</evidence>
<comment type="function">
    <text evidence="11">Formation of pseudouridine at positions 27 and 28 in the anticodon stem and loop of transfer RNAs; at positions 34 and 36 of intron-containing precursor tRNA(Ile) and at position 35 in the intron-containing tRNA(Tyr). Catalyzes pseudouridylation at position 44 in U2 snRNA. Also catalyzes pseudouridylation of mRNAs.</text>
</comment>
<evidence type="ECO:0000256" key="2">
    <source>
        <dbReference type="ARBA" id="ARBA00001832"/>
    </source>
</evidence>
<dbReference type="GO" id="GO:0031119">
    <property type="term" value="P:tRNA pseudouridine synthesis"/>
    <property type="evidence" value="ECO:0007669"/>
    <property type="project" value="InterPro"/>
</dbReference>
<dbReference type="PANTHER" id="PTHR11142:SF4">
    <property type="entry name" value="PSEUDOURIDYLATE SYNTHASE 1 HOMOLOG"/>
    <property type="match status" value="1"/>
</dbReference>
<dbReference type="OrthoDB" id="10256309at2759"/>
<evidence type="ECO:0000256" key="5">
    <source>
        <dbReference type="ARBA" id="ARBA00009375"/>
    </source>
</evidence>
<dbReference type="Pfam" id="PF01416">
    <property type="entry name" value="PseudoU_synth_1"/>
    <property type="match status" value="1"/>
</dbReference>
<dbReference type="InterPro" id="IPR020097">
    <property type="entry name" value="PsdUridine_synth_TruA_a/b_dom"/>
</dbReference>
<evidence type="ECO:0000259" key="18">
    <source>
        <dbReference type="Pfam" id="PF01416"/>
    </source>
</evidence>
<dbReference type="CDD" id="cd02568">
    <property type="entry name" value="PseudoU_synth_PUS1_PUS2"/>
    <property type="match status" value="1"/>
</dbReference>
<dbReference type="FunFam" id="3.30.70.660:FF:000002">
    <property type="entry name" value="tRNA pseudouridine synthase"/>
    <property type="match status" value="1"/>
</dbReference>
<dbReference type="GO" id="GO:0006397">
    <property type="term" value="P:mRNA processing"/>
    <property type="evidence" value="ECO:0007669"/>
    <property type="project" value="UniProtKB-KW"/>
</dbReference>
<comment type="catalytic activity">
    <reaction evidence="1">
        <text>a uridine in mRNA = a pseudouridine in mRNA</text>
        <dbReference type="Rhea" id="RHEA:56644"/>
        <dbReference type="Rhea" id="RHEA-COMP:14658"/>
        <dbReference type="Rhea" id="RHEA-COMP:14659"/>
        <dbReference type="ChEBI" id="CHEBI:65314"/>
        <dbReference type="ChEBI" id="CHEBI:65315"/>
    </reaction>
</comment>
<evidence type="ECO:0000256" key="4">
    <source>
        <dbReference type="ARBA" id="ARBA00004123"/>
    </source>
</evidence>
<sequence>MSEEQPQHDTPQSVESSSTTPVIQYDDQIDDSSYKHRDQKSKWTRARTGDRSNDKKRARREIAQERRKNEYEQKNSTPYVPRLDENGQPIPKSERKPKKKCAVMIGYCGTGYNGMQLQNDPAIKTIERDIYEAMARAGAISPENADDIKKSGFMRAARTDKGVHAAGNVISLKMIIEDPDIKDKINAELPDQIRIWGIQRTTKSFDCRKLCSSRVYEYLLPTYSLLPPKPTTVMAELVKSKRASNPDLFHPDPEGEAWWAATNQKILDAGISQSQLDSIGTAIESELPGSSTATPTPTPTIDPESGELTTYGKTLKSIKQIETQSRRAYRIPNNRLSQFRSAMEQYQGTHNFHNFTIGKSFKDQSAQRYIISTKVSDPFVIEGTDTEWISIRIHGQSFMLHQIRKMVSMASMVVRIGCPVEIIQDFFNKEKINIPKAPALGLLLENPVFDAYNQMLTKLEYDPIEFGKYDEEMEKFKMKFIYDKIYAEEAKENVFYGFFGFVDTRSLGGNGNTNTVDSEGERSEGTSVFDFLLNYTKRKEQEAAAETAAKQENKDD</sequence>
<dbReference type="GO" id="GO:1990481">
    <property type="term" value="P:mRNA pseudouridine synthesis"/>
    <property type="evidence" value="ECO:0007669"/>
    <property type="project" value="TreeGrafter"/>
</dbReference>
<evidence type="ECO:0000256" key="16">
    <source>
        <dbReference type="PIRSR" id="PIRSR641708-2"/>
    </source>
</evidence>
<dbReference type="GO" id="GO:0031120">
    <property type="term" value="P:snRNA pseudouridine synthesis"/>
    <property type="evidence" value="ECO:0007669"/>
    <property type="project" value="UniProtKB-ARBA"/>
</dbReference>
<evidence type="ECO:0000256" key="6">
    <source>
        <dbReference type="ARBA" id="ARBA00022664"/>
    </source>
</evidence>
<feature type="region of interest" description="Disordered" evidence="17">
    <location>
        <begin position="1"/>
        <end position="98"/>
    </location>
</feature>
<feature type="compositionally biased region" description="Basic and acidic residues" evidence="17">
    <location>
        <begin position="47"/>
        <end position="73"/>
    </location>
</feature>
<evidence type="ECO:0000256" key="11">
    <source>
        <dbReference type="ARBA" id="ARBA00053072"/>
    </source>
</evidence>
<evidence type="ECO:0000256" key="12">
    <source>
        <dbReference type="ARBA" id="ARBA00073968"/>
    </source>
</evidence>
<proteinExistence type="inferred from homology"/>
<feature type="active site" description="Nucleophile" evidence="15">
    <location>
        <position position="160"/>
    </location>
</feature>
<evidence type="ECO:0000256" key="1">
    <source>
        <dbReference type="ARBA" id="ARBA00001166"/>
    </source>
</evidence>
<keyword evidence="8" id="KW-0413">Isomerase</keyword>